<feature type="compositionally biased region" description="Pro residues" evidence="1">
    <location>
        <begin position="227"/>
        <end position="236"/>
    </location>
</feature>
<feature type="compositionally biased region" description="Low complexity" evidence="1">
    <location>
        <begin position="174"/>
        <end position="186"/>
    </location>
</feature>
<feature type="region of interest" description="Disordered" evidence="1">
    <location>
        <begin position="404"/>
        <end position="475"/>
    </location>
</feature>
<evidence type="ECO:0000313" key="2">
    <source>
        <dbReference type="EMBL" id="KAF0312670.1"/>
    </source>
</evidence>
<dbReference type="OrthoDB" id="3437960at2759"/>
<evidence type="ECO:0000313" key="3">
    <source>
        <dbReference type="Proteomes" id="UP000440578"/>
    </source>
</evidence>
<feature type="compositionally biased region" description="Low complexity" evidence="1">
    <location>
        <begin position="51"/>
        <end position="67"/>
    </location>
</feature>
<gene>
    <name evidence="2" type="ORF">FJT64_016611</name>
</gene>
<organism evidence="2 3">
    <name type="scientific">Amphibalanus amphitrite</name>
    <name type="common">Striped barnacle</name>
    <name type="synonym">Balanus amphitrite</name>
    <dbReference type="NCBI Taxonomy" id="1232801"/>
    <lineage>
        <taxon>Eukaryota</taxon>
        <taxon>Metazoa</taxon>
        <taxon>Ecdysozoa</taxon>
        <taxon>Arthropoda</taxon>
        <taxon>Crustacea</taxon>
        <taxon>Multicrustacea</taxon>
        <taxon>Cirripedia</taxon>
        <taxon>Thoracica</taxon>
        <taxon>Thoracicalcarea</taxon>
        <taxon>Balanomorpha</taxon>
        <taxon>Balanoidea</taxon>
        <taxon>Balanidae</taxon>
        <taxon>Amphibalaninae</taxon>
        <taxon>Amphibalanus</taxon>
    </lineage>
</organism>
<proteinExistence type="predicted"/>
<keyword evidence="3" id="KW-1185">Reference proteome</keyword>
<feature type="compositionally biased region" description="Pro residues" evidence="1">
    <location>
        <begin position="159"/>
        <end position="173"/>
    </location>
</feature>
<feature type="region of interest" description="Disordered" evidence="1">
    <location>
        <begin position="226"/>
        <end position="253"/>
    </location>
</feature>
<name>A0A6A4X8Z6_AMPAM</name>
<feature type="region of interest" description="Disordered" evidence="1">
    <location>
        <begin position="331"/>
        <end position="392"/>
    </location>
</feature>
<feature type="compositionally biased region" description="Low complexity" evidence="1">
    <location>
        <begin position="464"/>
        <end position="475"/>
    </location>
</feature>
<dbReference type="Proteomes" id="UP000440578">
    <property type="component" value="Unassembled WGS sequence"/>
</dbReference>
<accession>A0A6A4X8Z6</accession>
<dbReference type="EMBL" id="VIIS01000147">
    <property type="protein sequence ID" value="KAF0312670.1"/>
    <property type="molecule type" value="Genomic_DNA"/>
</dbReference>
<protein>
    <submittedName>
        <fullName evidence="2">Uncharacterized protein</fullName>
    </submittedName>
</protein>
<reference evidence="2 3" key="1">
    <citation type="submission" date="2019-07" db="EMBL/GenBank/DDBJ databases">
        <title>Draft genome assembly of a fouling barnacle, Amphibalanus amphitrite (Darwin, 1854): The first reference genome for Thecostraca.</title>
        <authorList>
            <person name="Kim W."/>
        </authorList>
    </citation>
    <scope>NUCLEOTIDE SEQUENCE [LARGE SCALE GENOMIC DNA]</scope>
    <source>
        <strain evidence="2">SNU_AA5</strain>
        <tissue evidence="2">Soma without cirri and trophi</tissue>
    </source>
</reference>
<dbReference type="AlphaFoldDB" id="A0A6A4X8Z6"/>
<feature type="region of interest" description="Disordered" evidence="1">
    <location>
        <begin position="29"/>
        <end position="83"/>
    </location>
</feature>
<evidence type="ECO:0000256" key="1">
    <source>
        <dbReference type="SAM" id="MobiDB-lite"/>
    </source>
</evidence>
<comment type="caution">
    <text evidence="2">The sequence shown here is derived from an EMBL/GenBank/DDBJ whole genome shotgun (WGS) entry which is preliminary data.</text>
</comment>
<feature type="region of interest" description="Disordered" evidence="1">
    <location>
        <begin position="151"/>
        <end position="209"/>
    </location>
</feature>
<sequence length="475" mass="49858">MNSWRVEVTHLAGARRIRAMIISAGPLSMEVADAPPSDGEMPKTPAPAPVPLSAAPSSAGRRAAGRPAPRRDADGSAPGANPHGGYHCSYCGKYFSSRSNMAAYSGPASLLEHRCPRLVRRPRRGAAQDTADAQPLSFTELFEYIGQLRRQATEDPAAVPAPEPPLGNPPATPWQPRQQQVPDQQPVETRDPDEQLQLPQIPPEPSQENGLELPVAAAELQSLQPLEPSPEAPASPPNAQQEQEQEEEQYRLHQQQRYAAHAAGLGVPPYYPDSVRNGALMAYGHSIPQRMVNGFFAALYQGGAAPDARVAQDDELVITVKPARSEAASALKSAVSPAGRGREAGAAAVEAPDVTITRETQPPPPAPHKSPSRAAVPRGRSRAPTAAAAGVPVSAVRRPLSVTAPQASAAAPPPQVLSPPAKRRRACPGLVPLSVAPPTAPTGEGRRVSVGAPPSAAQWPPVWGAAQGRRAPGAR</sequence>